<dbReference type="SUPFAM" id="SSF54928">
    <property type="entry name" value="RNA-binding domain, RBD"/>
    <property type="match status" value="1"/>
</dbReference>
<dbReference type="Pfam" id="PF00076">
    <property type="entry name" value="RRM_1"/>
    <property type="match status" value="1"/>
</dbReference>
<dbReference type="PROSITE" id="PS50102">
    <property type="entry name" value="RRM"/>
    <property type="match status" value="1"/>
</dbReference>
<protein>
    <recommendedName>
        <fullName evidence="6">RRM domain-containing protein</fullName>
    </recommendedName>
</protein>
<dbReference type="EMBL" id="JAEUBF010000681">
    <property type="protein sequence ID" value="KAH3676126.1"/>
    <property type="molecule type" value="Genomic_DNA"/>
</dbReference>
<dbReference type="PANTHER" id="PTHR46754">
    <property type="entry name" value="MKI67 FHA DOMAIN-INTERACTING NUCLEOLAR PHOSPHOPROTEIN"/>
    <property type="match status" value="1"/>
</dbReference>
<dbReference type="InterPro" id="IPR000504">
    <property type="entry name" value="RRM_dom"/>
</dbReference>
<feature type="region of interest" description="Disordered" evidence="5">
    <location>
        <begin position="1"/>
        <end position="108"/>
    </location>
</feature>
<evidence type="ECO:0000256" key="4">
    <source>
        <dbReference type="PROSITE-ProRule" id="PRU00176"/>
    </source>
</evidence>
<dbReference type="GO" id="GO:0003723">
    <property type="term" value="F:RNA binding"/>
    <property type="evidence" value="ECO:0007669"/>
    <property type="project" value="UniProtKB-UniRule"/>
</dbReference>
<dbReference type="Gene3D" id="3.30.70.330">
    <property type="match status" value="1"/>
</dbReference>
<keyword evidence="2 4" id="KW-0694">RNA-binding</keyword>
<dbReference type="Proteomes" id="UP000769528">
    <property type="component" value="Unassembled WGS sequence"/>
</dbReference>
<feature type="domain" description="RRM" evidence="6">
    <location>
        <begin position="146"/>
        <end position="224"/>
    </location>
</feature>
<dbReference type="InterPro" id="IPR012677">
    <property type="entry name" value="Nucleotide-bd_a/b_plait_sf"/>
</dbReference>
<evidence type="ECO:0000313" key="7">
    <source>
        <dbReference type="EMBL" id="KAH3676126.1"/>
    </source>
</evidence>
<feature type="compositionally biased region" description="Basic and acidic residues" evidence="5">
    <location>
        <begin position="23"/>
        <end position="36"/>
    </location>
</feature>
<comment type="subcellular location">
    <subcellularLocation>
        <location evidence="1">Nucleus</location>
        <location evidence="1">Nucleolus</location>
    </subcellularLocation>
</comment>
<dbReference type="OrthoDB" id="21467at2759"/>
<name>A0A9P8TEP9_9ASCO</name>
<feature type="compositionally biased region" description="Basic residues" evidence="5">
    <location>
        <begin position="1"/>
        <end position="22"/>
    </location>
</feature>
<evidence type="ECO:0000256" key="5">
    <source>
        <dbReference type="SAM" id="MobiDB-lite"/>
    </source>
</evidence>
<dbReference type="SMART" id="SM00360">
    <property type="entry name" value="RRM"/>
    <property type="match status" value="1"/>
</dbReference>
<reference evidence="7" key="1">
    <citation type="journal article" date="2021" name="Open Biol.">
        <title>Shared evolutionary footprints suggest mitochondrial oxidative damage underlies multiple complex I losses in fungi.</title>
        <authorList>
            <person name="Schikora-Tamarit M.A."/>
            <person name="Marcet-Houben M."/>
            <person name="Nosek J."/>
            <person name="Gabaldon T."/>
        </authorList>
    </citation>
    <scope>NUCLEOTIDE SEQUENCE</scope>
    <source>
        <strain evidence="7">CBS6341</strain>
    </source>
</reference>
<dbReference type="GO" id="GO:0005730">
    <property type="term" value="C:nucleolus"/>
    <property type="evidence" value="ECO:0007669"/>
    <property type="project" value="UniProtKB-SubCell"/>
</dbReference>
<comment type="caution">
    <text evidence="7">The sequence shown here is derived from an EMBL/GenBank/DDBJ whole genome shotgun (WGS) entry which is preliminary data.</text>
</comment>
<gene>
    <name evidence="7" type="ORF">WICMUC_002423</name>
</gene>
<evidence type="ECO:0000313" key="8">
    <source>
        <dbReference type="Proteomes" id="UP000769528"/>
    </source>
</evidence>
<keyword evidence="3" id="KW-0539">Nucleus</keyword>
<dbReference type="InterPro" id="IPR035979">
    <property type="entry name" value="RBD_domain_sf"/>
</dbReference>
<feature type="compositionally biased region" description="Acidic residues" evidence="5">
    <location>
        <begin position="54"/>
        <end position="98"/>
    </location>
</feature>
<proteinExistence type="predicted"/>
<reference evidence="7" key="2">
    <citation type="submission" date="2021-01" db="EMBL/GenBank/DDBJ databases">
        <authorList>
            <person name="Schikora-Tamarit M.A."/>
        </authorList>
    </citation>
    <scope>NUCLEOTIDE SEQUENCE</scope>
    <source>
        <strain evidence="7">CBS6341</strain>
    </source>
</reference>
<keyword evidence="8" id="KW-1185">Reference proteome</keyword>
<evidence type="ECO:0000259" key="6">
    <source>
        <dbReference type="PROSITE" id="PS50102"/>
    </source>
</evidence>
<evidence type="ECO:0000256" key="1">
    <source>
        <dbReference type="ARBA" id="ARBA00004604"/>
    </source>
</evidence>
<organism evidence="7 8">
    <name type="scientific">Wickerhamomyces mucosus</name>
    <dbReference type="NCBI Taxonomy" id="1378264"/>
    <lineage>
        <taxon>Eukaryota</taxon>
        <taxon>Fungi</taxon>
        <taxon>Dikarya</taxon>
        <taxon>Ascomycota</taxon>
        <taxon>Saccharomycotina</taxon>
        <taxon>Saccharomycetes</taxon>
        <taxon>Phaffomycetales</taxon>
        <taxon>Wickerhamomycetaceae</taxon>
        <taxon>Wickerhamomyces</taxon>
    </lineage>
</organism>
<dbReference type="CDD" id="cd12307">
    <property type="entry name" value="RRM_NIFK_like"/>
    <property type="match status" value="1"/>
</dbReference>
<evidence type="ECO:0000256" key="2">
    <source>
        <dbReference type="ARBA" id="ARBA00022884"/>
    </source>
</evidence>
<sequence>MAIKGNKKNIKPKNPTSRKHGDKKLVKSNKVELINKDDEEEDQVKHIPIVQDTKEEETIELNLIESEDEDEDEDQDQDQDQDQDDEEEFEGFSDDEEISNSKDLNTKDLDTKDLDLKSHEFKPLITSKQQQQHSKSNQDKKSLKKGLIYISRLPKGFEKNEILKYFNQFGNIININIPINKKTGNFKHYAFLQFDDLNDAKIAVETMNNYLILGHILKCKLIENEEFKSKGFKRKNSTSLNSYKLNKSIAKLNENVSNKRNKRKLALKSKGIDF</sequence>
<dbReference type="AlphaFoldDB" id="A0A9P8TEP9"/>
<accession>A0A9P8TEP9</accession>
<evidence type="ECO:0000256" key="3">
    <source>
        <dbReference type="ARBA" id="ARBA00023242"/>
    </source>
</evidence>